<accession>A0A4Z1IXE0</accession>
<reference evidence="2 3" key="1">
    <citation type="submission" date="2017-12" db="EMBL/GenBank/DDBJ databases">
        <title>Comparative genomics of Botrytis spp.</title>
        <authorList>
            <person name="Valero-Jimenez C.A."/>
            <person name="Tapia P."/>
            <person name="Veloso J."/>
            <person name="Silva-Moreno E."/>
            <person name="Staats M."/>
            <person name="Valdes J.H."/>
            <person name="Van Kan J.A.L."/>
        </authorList>
    </citation>
    <scope>NUCLEOTIDE SEQUENCE [LARGE SCALE GENOMIC DNA]</scope>
    <source>
        <strain evidence="2 3">Be9601</strain>
    </source>
</reference>
<keyword evidence="3" id="KW-1185">Reference proteome</keyword>
<name>A0A4Z1IXE0_9HELO</name>
<evidence type="ECO:0000313" key="2">
    <source>
        <dbReference type="EMBL" id="TGO66046.1"/>
    </source>
</evidence>
<sequence>MLSSRTQNSMISFADRELSGLVDCNTGEDLSVKPNTITTSPLNLNPTPQRRHATASIPSLSSSQTTTPSQVTDVMAKLETES</sequence>
<comment type="caution">
    <text evidence="2">The sequence shown here is derived from an EMBL/GenBank/DDBJ whole genome shotgun (WGS) entry which is preliminary data.</text>
</comment>
<evidence type="ECO:0000313" key="3">
    <source>
        <dbReference type="Proteomes" id="UP000297229"/>
    </source>
</evidence>
<proteinExistence type="predicted"/>
<dbReference type="AlphaFoldDB" id="A0A4Z1IXE0"/>
<dbReference type="Proteomes" id="UP000297229">
    <property type="component" value="Unassembled WGS sequence"/>
</dbReference>
<feature type="region of interest" description="Disordered" evidence="1">
    <location>
        <begin position="30"/>
        <end position="72"/>
    </location>
</feature>
<protein>
    <submittedName>
        <fullName evidence="2">Uncharacterized protein</fullName>
    </submittedName>
</protein>
<dbReference type="EMBL" id="PQXM01000979">
    <property type="protein sequence ID" value="TGO66046.1"/>
    <property type="molecule type" value="Genomic_DNA"/>
</dbReference>
<feature type="compositionally biased region" description="Low complexity" evidence="1">
    <location>
        <begin position="54"/>
        <end position="72"/>
    </location>
</feature>
<organism evidence="2 3">
    <name type="scientific">Botrytis elliptica</name>
    <dbReference type="NCBI Taxonomy" id="278938"/>
    <lineage>
        <taxon>Eukaryota</taxon>
        <taxon>Fungi</taxon>
        <taxon>Dikarya</taxon>
        <taxon>Ascomycota</taxon>
        <taxon>Pezizomycotina</taxon>
        <taxon>Leotiomycetes</taxon>
        <taxon>Helotiales</taxon>
        <taxon>Sclerotiniaceae</taxon>
        <taxon>Botrytis</taxon>
    </lineage>
</organism>
<gene>
    <name evidence="2" type="ORF">BELL_0981g00030</name>
</gene>
<evidence type="ECO:0000256" key="1">
    <source>
        <dbReference type="SAM" id="MobiDB-lite"/>
    </source>
</evidence>
<feature type="compositionally biased region" description="Polar residues" evidence="1">
    <location>
        <begin position="33"/>
        <end position="48"/>
    </location>
</feature>